<proteinExistence type="predicted"/>
<reference evidence="1" key="1">
    <citation type="submission" date="2020-08" db="EMBL/GenBank/DDBJ databases">
        <title>Multicomponent nature underlies the extraordinary mechanical properties of spider dragline silk.</title>
        <authorList>
            <person name="Kono N."/>
            <person name="Nakamura H."/>
            <person name="Mori M."/>
            <person name="Yoshida Y."/>
            <person name="Ohtoshi R."/>
            <person name="Malay A.D."/>
            <person name="Moran D.A.P."/>
            <person name="Tomita M."/>
            <person name="Numata K."/>
            <person name="Arakawa K."/>
        </authorList>
    </citation>
    <scope>NUCLEOTIDE SEQUENCE</scope>
</reference>
<keyword evidence="2" id="KW-1185">Reference proteome</keyword>
<name>A0A8X6US14_NEPPI</name>
<evidence type="ECO:0000313" key="1">
    <source>
        <dbReference type="EMBL" id="GFU42340.1"/>
    </source>
</evidence>
<gene>
    <name evidence="1" type="ORF">NPIL_403092</name>
</gene>
<dbReference type="Proteomes" id="UP000887013">
    <property type="component" value="Unassembled WGS sequence"/>
</dbReference>
<sequence length="106" mass="11895">MSDQTEQNKEVEGATSLMLQSITPGILSESPQPSTSVVASYRSLGGGPFVFQPKINASAWEQRPDFLLEKFALIDMDFILKDRFIGKENLRLNVMQFSRVLRPVGF</sequence>
<accession>A0A8X6US14</accession>
<organism evidence="1 2">
    <name type="scientific">Nephila pilipes</name>
    <name type="common">Giant wood spider</name>
    <name type="synonym">Nephila maculata</name>
    <dbReference type="NCBI Taxonomy" id="299642"/>
    <lineage>
        <taxon>Eukaryota</taxon>
        <taxon>Metazoa</taxon>
        <taxon>Ecdysozoa</taxon>
        <taxon>Arthropoda</taxon>
        <taxon>Chelicerata</taxon>
        <taxon>Arachnida</taxon>
        <taxon>Araneae</taxon>
        <taxon>Araneomorphae</taxon>
        <taxon>Entelegynae</taxon>
        <taxon>Araneoidea</taxon>
        <taxon>Nephilidae</taxon>
        <taxon>Nephila</taxon>
    </lineage>
</organism>
<evidence type="ECO:0000313" key="2">
    <source>
        <dbReference type="Proteomes" id="UP000887013"/>
    </source>
</evidence>
<comment type="caution">
    <text evidence="1">The sequence shown here is derived from an EMBL/GenBank/DDBJ whole genome shotgun (WGS) entry which is preliminary data.</text>
</comment>
<protein>
    <submittedName>
        <fullName evidence="1">Uncharacterized protein</fullName>
    </submittedName>
</protein>
<dbReference type="AlphaFoldDB" id="A0A8X6US14"/>
<dbReference type="EMBL" id="BMAW01132148">
    <property type="protein sequence ID" value="GFU42340.1"/>
    <property type="molecule type" value="Genomic_DNA"/>
</dbReference>